<dbReference type="EMBL" id="JAVLVU010000001">
    <property type="protein sequence ID" value="MDT3401741.1"/>
    <property type="molecule type" value="Genomic_DNA"/>
</dbReference>
<gene>
    <name evidence="1" type="ORF">QE417_000813</name>
</gene>
<organism evidence="1 2">
    <name type="scientific">Mucilaginibacter terrae</name>
    <dbReference type="NCBI Taxonomy" id="1955052"/>
    <lineage>
        <taxon>Bacteria</taxon>
        <taxon>Pseudomonadati</taxon>
        <taxon>Bacteroidota</taxon>
        <taxon>Sphingobacteriia</taxon>
        <taxon>Sphingobacteriales</taxon>
        <taxon>Sphingobacteriaceae</taxon>
        <taxon>Mucilaginibacter</taxon>
    </lineage>
</organism>
<comment type="caution">
    <text evidence="1">The sequence shown here is derived from an EMBL/GenBank/DDBJ whole genome shotgun (WGS) entry which is preliminary data.</text>
</comment>
<dbReference type="InterPro" id="IPR029058">
    <property type="entry name" value="AB_hydrolase_fold"/>
</dbReference>
<evidence type="ECO:0008006" key="3">
    <source>
        <dbReference type="Google" id="ProtNLM"/>
    </source>
</evidence>
<dbReference type="SUPFAM" id="SSF53474">
    <property type="entry name" value="alpha/beta-Hydrolases"/>
    <property type="match status" value="1"/>
</dbReference>
<accession>A0ABU3GQC9</accession>
<protein>
    <recommendedName>
        <fullName evidence="3">Alpha/beta hydrolase</fullName>
    </recommendedName>
</protein>
<dbReference type="RefSeq" id="WP_311947661.1">
    <property type="nucleotide sequence ID" value="NZ_JAVLVU010000001.1"/>
</dbReference>
<proteinExistence type="predicted"/>
<evidence type="ECO:0000313" key="2">
    <source>
        <dbReference type="Proteomes" id="UP001258315"/>
    </source>
</evidence>
<sequence>MQKLYLISGLGADRRLFDKLQLLGYELVHVDWIEPEPIDTITTYAKKLIDIYQIPHGANVLGVSLGGVMTVEISTLIPLGKVIIVSSIKSAEEIPAYFRFFRNVPVYKIIPHGFYTSMGSIIKPLFGDTKGKAGFLFVDMIKKSSPVFMRWAMHAILHWVPKPLGGKIHHIIGNNDLIFPHRRIVTATHIIEKGSHDMVYTRAAEISKLVLSILNDETA</sequence>
<evidence type="ECO:0000313" key="1">
    <source>
        <dbReference type="EMBL" id="MDT3401741.1"/>
    </source>
</evidence>
<dbReference type="Gene3D" id="3.40.50.1820">
    <property type="entry name" value="alpha/beta hydrolase"/>
    <property type="match status" value="1"/>
</dbReference>
<name>A0ABU3GQC9_9SPHI</name>
<reference evidence="2" key="1">
    <citation type="submission" date="2023-07" db="EMBL/GenBank/DDBJ databases">
        <title>Functional and genomic diversity of the sorghum phyllosphere microbiome.</title>
        <authorList>
            <person name="Shade A."/>
        </authorList>
    </citation>
    <scope>NUCLEOTIDE SEQUENCE [LARGE SCALE GENOMIC DNA]</scope>
    <source>
        <strain evidence="2">SORGH_AS_0422</strain>
    </source>
</reference>
<dbReference type="Proteomes" id="UP001258315">
    <property type="component" value="Unassembled WGS sequence"/>
</dbReference>
<keyword evidence="2" id="KW-1185">Reference proteome</keyword>